<evidence type="ECO:0000259" key="1">
    <source>
        <dbReference type="PROSITE" id="PS50011"/>
    </source>
</evidence>
<comment type="caution">
    <text evidence="2">The sequence shown here is derived from an EMBL/GenBank/DDBJ whole genome shotgun (WGS) entry which is preliminary data.</text>
</comment>
<proteinExistence type="predicted"/>
<evidence type="ECO:0000313" key="3">
    <source>
        <dbReference type="Proteomes" id="UP001628179"/>
    </source>
</evidence>
<gene>
    <name evidence="2" type="ORF">MFIFM68171_02609</name>
</gene>
<protein>
    <recommendedName>
        <fullName evidence="1">Protein kinase domain-containing protein</fullName>
    </recommendedName>
</protein>
<accession>A0ABQ0G3X1</accession>
<dbReference type="RefSeq" id="XP_070914132.1">
    <property type="nucleotide sequence ID" value="XM_071058031.1"/>
</dbReference>
<evidence type="ECO:0000313" key="2">
    <source>
        <dbReference type="EMBL" id="GAB1312399.1"/>
    </source>
</evidence>
<dbReference type="SUPFAM" id="SSF56112">
    <property type="entry name" value="Protein kinase-like (PK-like)"/>
    <property type="match status" value="1"/>
</dbReference>
<dbReference type="InterPro" id="IPR000719">
    <property type="entry name" value="Prot_kinase_dom"/>
</dbReference>
<dbReference type="EMBL" id="BAAFSV010000001">
    <property type="protein sequence ID" value="GAB1312399.1"/>
    <property type="molecule type" value="Genomic_DNA"/>
</dbReference>
<dbReference type="Proteomes" id="UP001628179">
    <property type="component" value="Unassembled WGS sequence"/>
</dbReference>
<keyword evidence="3" id="KW-1185">Reference proteome</keyword>
<dbReference type="Gene3D" id="1.10.510.10">
    <property type="entry name" value="Transferase(Phosphotransferase) domain 1"/>
    <property type="match status" value="1"/>
</dbReference>
<feature type="domain" description="Protein kinase" evidence="1">
    <location>
        <begin position="1"/>
        <end position="235"/>
    </location>
</feature>
<name>A0ABQ0G3X1_9PEZI</name>
<reference evidence="2 3" key="1">
    <citation type="submission" date="2024-09" db="EMBL/GenBank/DDBJ databases">
        <title>Itraconazole resistance in Madurella fahalii resulting from another homologue of gene encoding cytochrome P450 14-alpha sterol demethylase (CYP51).</title>
        <authorList>
            <person name="Yoshioka I."/>
            <person name="Fahal A.H."/>
            <person name="Kaneko S."/>
            <person name="Yaguchi T."/>
        </authorList>
    </citation>
    <scope>NUCLEOTIDE SEQUENCE [LARGE SCALE GENOMIC DNA]</scope>
    <source>
        <strain evidence="2 3">IFM 68171</strain>
    </source>
</reference>
<dbReference type="GeneID" id="98173354"/>
<sequence length="235" mass="26214">MALNPNTVYSATPGIFLTQPYEVKSVVALRRDKAARNDGADSPQQELKVKIKKLQQPWTLSCGMVVDVLHCEAAPADVYLDDPQRRHFQIKGVLLEYIPGFSLRDLSTNAPPGSWQDIANQAVEIARSLGDHGVLNRDVRPDNFIVCHRTSDAKGLDGRESGEEDGGFHVFMIDFGQSRVRGDNESDFDWGRDKWQQDEEGAVGLVMQHRLQNLGAILYTPSARYLEFAEGEDGE</sequence>
<organism evidence="2 3">
    <name type="scientific">Madurella fahalii</name>
    <dbReference type="NCBI Taxonomy" id="1157608"/>
    <lineage>
        <taxon>Eukaryota</taxon>
        <taxon>Fungi</taxon>
        <taxon>Dikarya</taxon>
        <taxon>Ascomycota</taxon>
        <taxon>Pezizomycotina</taxon>
        <taxon>Sordariomycetes</taxon>
        <taxon>Sordariomycetidae</taxon>
        <taxon>Sordariales</taxon>
        <taxon>Sordariales incertae sedis</taxon>
        <taxon>Madurella</taxon>
    </lineage>
</organism>
<dbReference type="PROSITE" id="PS50011">
    <property type="entry name" value="PROTEIN_KINASE_DOM"/>
    <property type="match status" value="1"/>
</dbReference>
<dbReference type="InterPro" id="IPR011009">
    <property type="entry name" value="Kinase-like_dom_sf"/>
</dbReference>